<dbReference type="EMBL" id="JAZHGC010000006">
    <property type="protein sequence ID" value="MEM5285855.1"/>
    <property type="molecule type" value="Genomic_DNA"/>
</dbReference>
<gene>
    <name evidence="2" type="ORF">V4C55_09045</name>
</gene>
<proteinExistence type="predicted"/>
<keyword evidence="3" id="KW-1185">Reference proteome</keyword>
<feature type="region of interest" description="Disordered" evidence="1">
    <location>
        <begin position="26"/>
        <end position="63"/>
    </location>
</feature>
<protein>
    <submittedName>
        <fullName evidence="2">Uncharacterized protein</fullName>
    </submittedName>
</protein>
<sequence length="112" mass="12687">MNRRHAPSGAQPFADSRLDEKKIVVEMRDDSDQRTGAAVGSRRARSRAEKKAEAEKKKDVTRQREKWRRIHMIAIVPVLLGIVPESRHRQDQVASACLHAASKGLTCLRFES</sequence>
<feature type="compositionally biased region" description="Basic and acidic residues" evidence="1">
    <location>
        <begin position="46"/>
        <end position="63"/>
    </location>
</feature>
<accession>A0ABU9Q8U0</accession>
<dbReference type="Proteomes" id="UP001494588">
    <property type="component" value="Unassembled WGS sequence"/>
</dbReference>
<evidence type="ECO:0000313" key="2">
    <source>
        <dbReference type="EMBL" id="MEM5285855.1"/>
    </source>
</evidence>
<evidence type="ECO:0000256" key="1">
    <source>
        <dbReference type="SAM" id="MobiDB-lite"/>
    </source>
</evidence>
<feature type="region of interest" description="Disordered" evidence="1">
    <location>
        <begin position="1"/>
        <end position="20"/>
    </location>
</feature>
<organism evidence="2 3">
    <name type="scientific">Paraburkholderia sabiae</name>
    <dbReference type="NCBI Taxonomy" id="273251"/>
    <lineage>
        <taxon>Bacteria</taxon>
        <taxon>Pseudomonadati</taxon>
        <taxon>Pseudomonadota</taxon>
        <taxon>Betaproteobacteria</taxon>
        <taxon>Burkholderiales</taxon>
        <taxon>Burkholderiaceae</taxon>
        <taxon>Paraburkholderia</taxon>
    </lineage>
</organism>
<reference evidence="2 3" key="1">
    <citation type="submission" date="2024-01" db="EMBL/GenBank/DDBJ databases">
        <title>The diversity of rhizobia nodulating Mimosa spp. in eleven states of Brazil covering several biomes is determined by host plant, location, and edaphic factors.</title>
        <authorList>
            <person name="Rouws L."/>
            <person name="Barauna A."/>
            <person name="Beukes C."/>
            <person name="De Faria S.M."/>
            <person name="Gross E."/>
            <person name="Dos Reis Junior F.B."/>
            <person name="Simon M."/>
            <person name="Maluk M."/>
            <person name="Odee D.W."/>
            <person name="Kenicer G."/>
            <person name="Young J.P.W."/>
            <person name="Reis V.M."/>
            <person name="Zilli J."/>
            <person name="James E.K."/>
        </authorList>
    </citation>
    <scope>NUCLEOTIDE SEQUENCE [LARGE SCALE GENOMIC DNA]</scope>
    <source>
        <strain evidence="2 3">JPY77</strain>
    </source>
</reference>
<comment type="caution">
    <text evidence="2">The sequence shown here is derived from an EMBL/GenBank/DDBJ whole genome shotgun (WGS) entry which is preliminary data.</text>
</comment>
<evidence type="ECO:0000313" key="3">
    <source>
        <dbReference type="Proteomes" id="UP001494588"/>
    </source>
</evidence>
<name>A0ABU9Q8U0_9BURK</name>